<evidence type="ECO:0000259" key="4">
    <source>
        <dbReference type="Pfam" id="PF00188"/>
    </source>
</evidence>
<feature type="compositionally biased region" description="Low complexity" evidence="1">
    <location>
        <begin position="221"/>
        <end position="235"/>
    </location>
</feature>
<evidence type="ECO:0000256" key="3">
    <source>
        <dbReference type="SAM" id="SignalP"/>
    </source>
</evidence>
<organism evidence="5 6">
    <name type="scientific">Actinomyces howellii</name>
    <dbReference type="NCBI Taxonomy" id="52771"/>
    <lineage>
        <taxon>Bacteria</taxon>
        <taxon>Bacillati</taxon>
        <taxon>Actinomycetota</taxon>
        <taxon>Actinomycetes</taxon>
        <taxon>Actinomycetales</taxon>
        <taxon>Actinomycetaceae</taxon>
        <taxon>Actinomyces</taxon>
    </lineage>
</organism>
<gene>
    <name evidence="5" type="ORF">NCTC11636_02228</name>
</gene>
<dbReference type="EMBL" id="LR134350">
    <property type="protein sequence ID" value="VEG29759.1"/>
    <property type="molecule type" value="Genomic_DNA"/>
</dbReference>
<proteinExistence type="predicted"/>
<dbReference type="PANTHER" id="PTHR31157:SF1">
    <property type="entry name" value="SCP DOMAIN-CONTAINING PROTEIN"/>
    <property type="match status" value="1"/>
</dbReference>
<keyword evidence="3" id="KW-0732">Signal</keyword>
<protein>
    <submittedName>
        <fullName evidence="5">Uncharacterized protein, YkwD family</fullName>
    </submittedName>
</protein>
<dbReference type="InterPro" id="IPR035940">
    <property type="entry name" value="CAP_sf"/>
</dbReference>
<feature type="signal peptide" evidence="3">
    <location>
        <begin position="1"/>
        <end position="25"/>
    </location>
</feature>
<feature type="domain" description="SCP" evidence="4">
    <location>
        <begin position="57"/>
        <end position="172"/>
    </location>
</feature>
<name>A0A448HJN4_9ACTO</name>
<keyword evidence="2" id="KW-0472">Membrane</keyword>
<accession>A0A448HJN4</accession>
<keyword evidence="2" id="KW-0812">Transmembrane</keyword>
<feature type="compositionally biased region" description="Low complexity" evidence="1">
    <location>
        <begin position="184"/>
        <end position="206"/>
    </location>
</feature>
<reference evidence="5 6" key="1">
    <citation type="submission" date="2018-12" db="EMBL/GenBank/DDBJ databases">
        <authorList>
            <consortium name="Pathogen Informatics"/>
        </authorList>
    </citation>
    <scope>NUCLEOTIDE SEQUENCE [LARGE SCALE GENOMIC DNA]</scope>
    <source>
        <strain evidence="5 6">NCTC11636</strain>
    </source>
</reference>
<dbReference type="Gene3D" id="3.40.33.10">
    <property type="entry name" value="CAP"/>
    <property type="match status" value="1"/>
</dbReference>
<feature type="chain" id="PRO_5018973864" evidence="3">
    <location>
        <begin position="26"/>
        <end position="315"/>
    </location>
</feature>
<dbReference type="KEGG" id="ahw:NCTC11636_02228"/>
<feature type="transmembrane region" description="Helical" evidence="2">
    <location>
        <begin position="290"/>
        <end position="311"/>
    </location>
</feature>
<dbReference type="PANTHER" id="PTHR31157">
    <property type="entry name" value="SCP DOMAIN-CONTAINING PROTEIN"/>
    <property type="match status" value="1"/>
</dbReference>
<dbReference type="CDD" id="cd05379">
    <property type="entry name" value="CAP_bacterial"/>
    <property type="match status" value="1"/>
</dbReference>
<dbReference type="Pfam" id="PF00188">
    <property type="entry name" value="CAP"/>
    <property type="match status" value="1"/>
</dbReference>
<keyword evidence="2" id="KW-1133">Transmembrane helix</keyword>
<sequence>MRTTHVLATALLAVVPFAGASTAQAAPAAAQPAGQVAGTVLPAAVSAEGALYAETILARVNELRANLGLAPVTRYVELDTVAQEWSEQMVAQDVMAHRPDFSAAYPSGWSAASENVAMRQDALTGDIGGSLFEQWLNSPGHYANMTDPAANSIGIGIAYDASTGSWYATQNFATYSDSEAAGLTPTTTASTSVSTTSTSQTEQSTSAQDVATQAPTEVAQAVEPTTSPAAEAAAPASATGTPLAYAATSTASPAAAGAVGTAEGAAEHAVVASVAAAQTSTRPALPATGASLAAGALALLAVVAGVVVLRLRRRA</sequence>
<evidence type="ECO:0000313" key="6">
    <source>
        <dbReference type="Proteomes" id="UP000266895"/>
    </source>
</evidence>
<feature type="region of interest" description="Disordered" evidence="1">
    <location>
        <begin position="182"/>
        <end position="235"/>
    </location>
</feature>
<evidence type="ECO:0000313" key="5">
    <source>
        <dbReference type="EMBL" id="VEG29759.1"/>
    </source>
</evidence>
<dbReference type="SUPFAM" id="SSF55797">
    <property type="entry name" value="PR-1-like"/>
    <property type="match status" value="1"/>
</dbReference>
<evidence type="ECO:0000256" key="2">
    <source>
        <dbReference type="SAM" id="Phobius"/>
    </source>
</evidence>
<dbReference type="OrthoDB" id="68195at2"/>
<dbReference type="Proteomes" id="UP000266895">
    <property type="component" value="Chromosome"/>
</dbReference>
<evidence type="ECO:0000256" key="1">
    <source>
        <dbReference type="SAM" id="MobiDB-lite"/>
    </source>
</evidence>
<dbReference type="RefSeq" id="WP_126383165.1">
    <property type="nucleotide sequence ID" value="NZ_LR134350.1"/>
</dbReference>
<dbReference type="InterPro" id="IPR014044">
    <property type="entry name" value="CAP_dom"/>
</dbReference>
<dbReference type="AlphaFoldDB" id="A0A448HJN4"/>
<keyword evidence="6" id="KW-1185">Reference proteome</keyword>